<comment type="domain">
    <text evidence="3">The main chain amide nitrogen atoms of the second glycine and its adjacent residue in the HGGXW motif define the oxyanion hole, and stabilize the oxyanion that forms during the nucleophilic attack by the catalytic serine during substrate cleavage.</text>
</comment>
<organism evidence="5 6">
    <name type="scientific">Patella caerulea</name>
    <name type="common">Rayed Mediterranean limpet</name>
    <dbReference type="NCBI Taxonomy" id="87958"/>
    <lineage>
        <taxon>Eukaryota</taxon>
        <taxon>Metazoa</taxon>
        <taxon>Spiralia</taxon>
        <taxon>Lophotrochozoa</taxon>
        <taxon>Mollusca</taxon>
        <taxon>Gastropoda</taxon>
        <taxon>Patellogastropoda</taxon>
        <taxon>Patelloidea</taxon>
        <taxon>Patellidae</taxon>
        <taxon>Patella</taxon>
    </lineage>
</organism>
<dbReference type="InterPro" id="IPR050300">
    <property type="entry name" value="GDXG_lipolytic_enzyme"/>
</dbReference>
<dbReference type="Pfam" id="PF20434">
    <property type="entry name" value="BD-FAE"/>
    <property type="match status" value="1"/>
</dbReference>
<evidence type="ECO:0000256" key="3">
    <source>
        <dbReference type="HAMAP-Rule" id="MF_03014"/>
    </source>
</evidence>
<evidence type="ECO:0000313" key="5">
    <source>
        <dbReference type="EMBL" id="KAK6194427.1"/>
    </source>
</evidence>
<comment type="pathway">
    <text evidence="3">Amino-acid degradation; L-tryptophan degradation via kynurenine pathway; L-kynurenine from L-tryptophan: step 2/2.</text>
</comment>
<feature type="active site" evidence="3">
    <location>
        <position position="269"/>
    </location>
</feature>
<dbReference type="Proteomes" id="UP001347796">
    <property type="component" value="Unassembled WGS sequence"/>
</dbReference>
<dbReference type="Gene3D" id="3.40.50.1820">
    <property type="entry name" value="alpha/beta hydrolase"/>
    <property type="match status" value="1"/>
</dbReference>
<gene>
    <name evidence="5" type="ORF">SNE40_000062</name>
</gene>
<keyword evidence="6" id="KW-1185">Reference proteome</keyword>
<dbReference type="EMBL" id="JAZGQO010000001">
    <property type="protein sequence ID" value="KAK6194427.1"/>
    <property type="molecule type" value="Genomic_DNA"/>
</dbReference>
<dbReference type="GO" id="GO:0004061">
    <property type="term" value="F:arylformamidase activity"/>
    <property type="evidence" value="ECO:0007669"/>
    <property type="project" value="UniProtKB-UniRule"/>
</dbReference>
<dbReference type="InterPro" id="IPR027519">
    <property type="entry name" value="KFase_ver/fungi-typ"/>
</dbReference>
<proteinExistence type="inferred from homology"/>
<name>A0AAN8Q1S3_PATCE</name>
<dbReference type="GO" id="GO:0019441">
    <property type="term" value="P:L-tryptophan catabolic process to kynurenine"/>
    <property type="evidence" value="ECO:0007669"/>
    <property type="project" value="UniProtKB-UniRule"/>
</dbReference>
<evidence type="ECO:0000256" key="1">
    <source>
        <dbReference type="ARBA" id="ARBA00022801"/>
    </source>
</evidence>
<reference evidence="5 6" key="1">
    <citation type="submission" date="2024-01" db="EMBL/GenBank/DDBJ databases">
        <title>The genome of the rayed Mediterranean limpet Patella caerulea (Linnaeus, 1758).</title>
        <authorList>
            <person name="Anh-Thu Weber A."/>
            <person name="Halstead-Nussloch G."/>
        </authorList>
    </citation>
    <scope>NUCLEOTIDE SEQUENCE [LARGE SCALE GENOMIC DNA]</scope>
    <source>
        <strain evidence="5">AATW-2023a</strain>
        <tissue evidence="5">Whole specimen</tissue>
    </source>
</reference>
<comment type="caution">
    <text evidence="5">The sequence shown here is derived from an EMBL/GenBank/DDBJ whole genome shotgun (WGS) entry which is preliminary data.</text>
</comment>
<feature type="short sequence motif" description="HGGXW" evidence="3">
    <location>
        <begin position="81"/>
        <end position="85"/>
    </location>
</feature>
<dbReference type="AlphaFoldDB" id="A0AAN8Q1S3"/>
<accession>A0AAN8Q1S3</accession>
<sequence length="292" mass="33319">MADKGLDLEYHYSPSRWSHRYSPDDVIDAHIKFMEDHTKTAKWCLEVETDICYGKTQNQKIDVYIDKKTNKKGSPIFAYLHGGYWQALSREDSGFLAPPLAQAGATIVTIGHDLAPTASMDEIVLQVKRALAFIFKLAKERQSSGIYLCGHSAGAHLAAMMLMSEFEEDDAFDCELIKGAVLISGIYDLRPLVTTYVNEPLKLTREDAWRFSPSNFINEIARMSQSREVILAVAEYDPPEYRRQTGEMEKSLRDKGVKTKYYDIPDTDHFNIVEKLHNANYTLTQVKYSSYY</sequence>
<dbReference type="PANTHER" id="PTHR48081:SF33">
    <property type="entry name" value="KYNURENINE FORMAMIDASE"/>
    <property type="match status" value="1"/>
</dbReference>
<dbReference type="EC" id="3.5.1.9" evidence="3"/>
<dbReference type="HAMAP" id="MF_03014">
    <property type="entry name" value="KFase"/>
    <property type="match status" value="1"/>
</dbReference>
<comment type="subunit">
    <text evidence="3">Homodimer.</text>
</comment>
<evidence type="ECO:0000256" key="2">
    <source>
        <dbReference type="ARBA" id="ARBA00023079"/>
    </source>
</evidence>
<dbReference type="PANTHER" id="PTHR48081">
    <property type="entry name" value="AB HYDROLASE SUPERFAMILY PROTEIN C4A8.06C"/>
    <property type="match status" value="1"/>
</dbReference>
<evidence type="ECO:0000259" key="4">
    <source>
        <dbReference type="Pfam" id="PF20434"/>
    </source>
</evidence>
<protein>
    <recommendedName>
        <fullName evidence="3">Kynurenine formamidase</fullName>
        <shortName evidence="3">KFA</shortName>
        <shortName evidence="3">KFase</shortName>
        <ecNumber evidence="3">3.5.1.9</ecNumber>
    </recommendedName>
    <alternativeName>
        <fullName evidence="3">Arylformamidase</fullName>
    </alternativeName>
    <alternativeName>
        <fullName evidence="3">N-formylkynurenine formamidase</fullName>
        <shortName evidence="3">FKF</shortName>
    </alternativeName>
</protein>
<comment type="function">
    <text evidence="3">Catalyzes the hydrolysis of N-formyl-L-kynurenine to L-kynurenine, the second step in the kynurenine pathway of tryptophan degradation. Required for elimination of toxic metabolites.</text>
</comment>
<feature type="active site" evidence="3">
    <location>
        <position position="237"/>
    </location>
</feature>
<dbReference type="InterPro" id="IPR049492">
    <property type="entry name" value="BD-FAE-like_dom"/>
</dbReference>
<dbReference type="SUPFAM" id="SSF53474">
    <property type="entry name" value="alpha/beta-Hydrolases"/>
    <property type="match status" value="1"/>
</dbReference>
<keyword evidence="1 3" id="KW-0378">Hydrolase</keyword>
<comment type="catalytic activity">
    <reaction evidence="3">
        <text>N-formyl-L-kynurenine + H2O = L-kynurenine + formate + H(+)</text>
        <dbReference type="Rhea" id="RHEA:13009"/>
        <dbReference type="ChEBI" id="CHEBI:15377"/>
        <dbReference type="ChEBI" id="CHEBI:15378"/>
        <dbReference type="ChEBI" id="CHEBI:15740"/>
        <dbReference type="ChEBI" id="CHEBI:57959"/>
        <dbReference type="ChEBI" id="CHEBI:58629"/>
        <dbReference type="EC" id="3.5.1.9"/>
    </reaction>
</comment>
<feature type="domain" description="BD-FAE-like" evidence="4">
    <location>
        <begin position="61"/>
        <end position="168"/>
    </location>
</feature>
<evidence type="ECO:0000313" key="6">
    <source>
        <dbReference type="Proteomes" id="UP001347796"/>
    </source>
</evidence>
<feature type="active site" description="Nucleophile" evidence="3">
    <location>
        <position position="152"/>
    </location>
</feature>
<comment type="similarity">
    <text evidence="3">Belongs to the kynurenine formamidase family.</text>
</comment>
<keyword evidence="2 3" id="KW-0823">Tryptophan catabolism</keyword>
<dbReference type="InterPro" id="IPR029058">
    <property type="entry name" value="AB_hydrolase_fold"/>
</dbReference>